<dbReference type="RefSeq" id="WP_188689996.1">
    <property type="nucleotide sequence ID" value="NZ_BMLS01000001.1"/>
</dbReference>
<dbReference type="Gene3D" id="1.10.10.10">
    <property type="entry name" value="Winged helix-like DNA-binding domain superfamily/Winged helix DNA-binding domain"/>
    <property type="match status" value="1"/>
</dbReference>
<dbReference type="Pfam" id="PF08220">
    <property type="entry name" value="HTH_DeoR"/>
    <property type="match status" value="1"/>
</dbReference>
<dbReference type="Proteomes" id="UP000606935">
    <property type="component" value="Unassembled WGS sequence"/>
</dbReference>
<dbReference type="PANTHER" id="PTHR30363">
    <property type="entry name" value="HTH-TYPE TRANSCRIPTIONAL REGULATOR SRLR-RELATED"/>
    <property type="match status" value="1"/>
</dbReference>
<protein>
    <submittedName>
        <fullName evidence="6">DeoR family transcriptional regulator</fullName>
    </submittedName>
</protein>
<dbReference type="SMART" id="SM01134">
    <property type="entry name" value="DeoRC"/>
    <property type="match status" value="1"/>
</dbReference>
<reference evidence="6" key="2">
    <citation type="submission" date="2020-09" db="EMBL/GenBank/DDBJ databases">
        <authorList>
            <person name="Sun Q."/>
            <person name="Zhou Y."/>
        </authorList>
    </citation>
    <scope>NUCLEOTIDE SEQUENCE</scope>
    <source>
        <strain evidence="6">CGMCC 1.7086</strain>
    </source>
</reference>
<dbReference type="AlphaFoldDB" id="A0A918DG22"/>
<dbReference type="InterPro" id="IPR036390">
    <property type="entry name" value="WH_DNA-bd_sf"/>
</dbReference>
<dbReference type="InterPro" id="IPR050313">
    <property type="entry name" value="Carb_Metab_HTH_regulators"/>
</dbReference>
<dbReference type="PROSITE" id="PS00894">
    <property type="entry name" value="HTH_DEOR_1"/>
    <property type="match status" value="1"/>
</dbReference>
<evidence type="ECO:0000256" key="4">
    <source>
        <dbReference type="ARBA" id="ARBA00023163"/>
    </source>
</evidence>
<dbReference type="InterPro" id="IPR014036">
    <property type="entry name" value="DeoR-like_C"/>
</dbReference>
<name>A0A918DG22_9ALTE</name>
<keyword evidence="3" id="KW-0238">DNA-binding</keyword>
<keyword evidence="1" id="KW-0678">Repressor</keyword>
<evidence type="ECO:0000313" key="7">
    <source>
        <dbReference type="Proteomes" id="UP000606935"/>
    </source>
</evidence>
<accession>A0A918DG22</accession>
<reference evidence="6" key="1">
    <citation type="journal article" date="2014" name="Int. J. Syst. Evol. Microbiol.">
        <title>Complete genome sequence of Corynebacterium casei LMG S-19264T (=DSM 44701T), isolated from a smear-ripened cheese.</title>
        <authorList>
            <consortium name="US DOE Joint Genome Institute (JGI-PGF)"/>
            <person name="Walter F."/>
            <person name="Albersmeier A."/>
            <person name="Kalinowski J."/>
            <person name="Ruckert C."/>
        </authorList>
    </citation>
    <scope>NUCLEOTIDE SEQUENCE</scope>
    <source>
        <strain evidence="6">CGMCC 1.7086</strain>
    </source>
</reference>
<evidence type="ECO:0000256" key="1">
    <source>
        <dbReference type="ARBA" id="ARBA00022491"/>
    </source>
</evidence>
<evidence type="ECO:0000313" key="6">
    <source>
        <dbReference type="EMBL" id="GGO64985.1"/>
    </source>
</evidence>
<dbReference type="Pfam" id="PF00455">
    <property type="entry name" value="DeoRC"/>
    <property type="match status" value="1"/>
</dbReference>
<dbReference type="PANTHER" id="PTHR30363:SF4">
    <property type="entry name" value="GLYCEROL-3-PHOSPHATE REGULON REPRESSOR"/>
    <property type="match status" value="1"/>
</dbReference>
<dbReference type="PRINTS" id="PR00037">
    <property type="entry name" value="HTHLACR"/>
</dbReference>
<dbReference type="PROSITE" id="PS51000">
    <property type="entry name" value="HTH_DEOR_2"/>
    <property type="match status" value="1"/>
</dbReference>
<dbReference type="Gene3D" id="3.40.50.1360">
    <property type="match status" value="1"/>
</dbReference>
<gene>
    <name evidence="6" type="ORF">GCM10010982_05710</name>
</gene>
<evidence type="ECO:0000256" key="2">
    <source>
        <dbReference type="ARBA" id="ARBA00023015"/>
    </source>
</evidence>
<dbReference type="EMBL" id="BMLS01000001">
    <property type="protein sequence ID" value="GGO64985.1"/>
    <property type="molecule type" value="Genomic_DNA"/>
</dbReference>
<dbReference type="InterPro" id="IPR036388">
    <property type="entry name" value="WH-like_DNA-bd_sf"/>
</dbReference>
<sequence>MTTAERLIEVMNILRLEQSCSVSELSSRLNVTMETIRRDIRHLERDGNVVKLHGSVRLPDALLEPSYKKRINMNAAQKQAIGARAADLVQDRMTVFIDCGSTSYWLARTLNNVRGLQVVTNSLDITNEVLGRQDWRCVFVGGQMDTDYRAALDQEAVNQARRFIPDLLFMSISAVDAERGFLDLNLQEADFKRALLSNARKKIILADATKFSKAGAILTAHFQDIDILVCDQMPQGELADALSQAGVEIMVASKQL</sequence>
<dbReference type="GO" id="GO:0003700">
    <property type="term" value="F:DNA-binding transcription factor activity"/>
    <property type="evidence" value="ECO:0007669"/>
    <property type="project" value="InterPro"/>
</dbReference>
<keyword evidence="2" id="KW-0805">Transcription regulation</keyword>
<organism evidence="6 7">
    <name type="scientific">Bowmanella pacifica</name>
    <dbReference type="NCBI Taxonomy" id="502051"/>
    <lineage>
        <taxon>Bacteria</taxon>
        <taxon>Pseudomonadati</taxon>
        <taxon>Pseudomonadota</taxon>
        <taxon>Gammaproteobacteria</taxon>
        <taxon>Alteromonadales</taxon>
        <taxon>Alteromonadaceae</taxon>
        <taxon>Bowmanella</taxon>
    </lineage>
</organism>
<feature type="domain" description="HTH deoR-type" evidence="5">
    <location>
        <begin position="3"/>
        <end position="58"/>
    </location>
</feature>
<keyword evidence="7" id="KW-1185">Reference proteome</keyword>
<evidence type="ECO:0000259" key="5">
    <source>
        <dbReference type="PROSITE" id="PS51000"/>
    </source>
</evidence>
<dbReference type="SUPFAM" id="SSF46785">
    <property type="entry name" value="Winged helix' DNA-binding domain"/>
    <property type="match status" value="1"/>
</dbReference>
<proteinExistence type="predicted"/>
<dbReference type="InterPro" id="IPR018356">
    <property type="entry name" value="Tscrpt_reg_HTH_DeoR_CS"/>
</dbReference>
<keyword evidence="4" id="KW-0804">Transcription</keyword>
<comment type="caution">
    <text evidence="6">The sequence shown here is derived from an EMBL/GenBank/DDBJ whole genome shotgun (WGS) entry which is preliminary data.</text>
</comment>
<dbReference type="GO" id="GO:0003677">
    <property type="term" value="F:DNA binding"/>
    <property type="evidence" value="ECO:0007669"/>
    <property type="project" value="UniProtKB-KW"/>
</dbReference>
<evidence type="ECO:0000256" key="3">
    <source>
        <dbReference type="ARBA" id="ARBA00023125"/>
    </source>
</evidence>
<dbReference type="SUPFAM" id="SSF100950">
    <property type="entry name" value="NagB/RpiA/CoA transferase-like"/>
    <property type="match status" value="1"/>
</dbReference>
<dbReference type="InterPro" id="IPR037171">
    <property type="entry name" value="NagB/RpiA_transferase-like"/>
</dbReference>
<dbReference type="InterPro" id="IPR001034">
    <property type="entry name" value="DeoR_HTH"/>
</dbReference>
<dbReference type="SMART" id="SM00420">
    <property type="entry name" value="HTH_DEOR"/>
    <property type="match status" value="1"/>
</dbReference>